<dbReference type="InterPro" id="IPR022803">
    <property type="entry name" value="Ribosomal_uL5_dom_sf"/>
</dbReference>
<evidence type="ECO:0000313" key="9">
    <source>
        <dbReference type="EMBL" id="KPK71794.1"/>
    </source>
</evidence>
<dbReference type="GO" id="GO:0003735">
    <property type="term" value="F:structural constituent of ribosome"/>
    <property type="evidence" value="ECO:0007669"/>
    <property type="project" value="InterPro"/>
</dbReference>
<dbReference type="SUPFAM" id="SSF55282">
    <property type="entry name" value="RL5-like"/>
    <property type="match status" value="1"/>
</dbReference>
<dbReference type="Proteomes" id="UP000051096">
    <property type="component" value="Unassembled WGS sequence"/>
</dbReference>
<evidence type="ECO:0000256" key="1">
    <source>
        <dbReference type="ARBA" id="ARBA00008553"/>
    </source>
</evidence>
<evidence type="ECO:0000256" key="6">
    <source>
        <dbReference type="RuleBase" id="RU003930"/>
    </source>
</evidence>
<feature type="domain" description="Large ribosomal subunit protein uL5 C-terminal" evidence="8">
    <location>
        <begin position="90"/>
        <end position="182"/>
    </location>
</feature>
<protein>
    <recommendedName>
        <fullName evidence="4 5">Large ribosomal subunit protein uL5</fullName>
    </recommendedName>
</protein>
<organism evidence="9 10">
    <name type="scientific">candidate division WOR_3 bacterium SM23_60</name>
    <dbReference type="NCBI Taxonomy" id="1703780"/>
    <lineage>
        <taxon>Bacteria</taxon>
        <taxon>Bacteria division WOR-3</taxon>
    </lineage>
</organism>
<accession>A0A0S8GH55</accession>
<keyword evidence="3 5" id="KW-0687">Ribonucleoprotein</keyword>
<evidence type="ECO:0000256" key="3">
    <source>
        <dbReference type="ARBA" id="ARBA00023274"/>
    </source>
</evidence>
<gene>
    <name evidence="5" type="primary">rplE</name>
    <name evidence="9" type="ORF">AMJ87_06600</name>
</gene>
<dbReference type="GO" id="GO:0005840">
    <property type="term" value="C:ribosome"/>
    <property type="evidence" value="ECO:0007669"/>
    <property type="project" value="UniProtKB-KW"/>
</dbReference>
<dbReference type="InterPro" id="IPR031309">
    <property type="entry name" value="Ribosomal_uL5_C"/>
</dbReference>
<proteinExistence type="inferred from homology"/>
<comment type="subunit">
    <text evidence="5">Part of the 50S ribosomal subunit; part of the 5S rRNA/L5/L18/L25 subcomplex. Contacts the 5S rRNA and the P site tRNA. Forms a bridge to the 30S subunit in the 70S ribosome.</text>
</comment>
<comment type="function">
    <text evidence="5">This is 1 of the proteins that bind and probably mediate the attachment of the 5S RNA into the large ribosomal subunit, where it forms part of the central protuberance. In the 70S ribosome it contacts protein S13 of the 30S subunit (bridge B1b), connecting the 2 subunits; this bridge is implicated in subunit movement. Contacts the P site tRNA; the 5S rRNA and some of its associated proteins might help stabilize positioning of ribosome-bound tRNAs.</text>
</comment>
<keyword evidence="5" id="KW-0820">tRNA-binding</keyword>
<dbReference type="Gene3D" id="3.30.1440.10">
    <property type="match status" value="1"/>
</dbReference>
<dbReference type="PATRIC" id="fig|1703780.3.peg.2898"/>
<comment type="caution">
    <text evidence="9">The sequence shown here is derived from an EMBL/GenBank/DDBJ whole genome shotgun (WGS) entry which is preliminary data.</text>
</comment>
<dbReference type="GO" id="GO:0019843">
    <property type="term" value="F:rRNA binding"/>
    <property type="evidence" value="ECO:0007669"/>
    <property type="project" value="UniProtKB-UniRule"/>
</dbReference>
<evidence type="ECO:0000256" key="2">
    <source>
        <dbReference type="ARBA" id="ARBA00022980"/>
    </source>
</evidence>
<dbReference type="GO" id="GO:0006412">
    <property type="term" value="P:translation"/>
    <property type="evidence" value="ECO:0007669"/>
    <property type="project" value="UniProtKB-UniRule"/>
</dbReference>
<evidence type="ECO:0000256" key="5">
    <source>
        <dbReference type="HAMAP-Rule" id="MF_01333"/>
    </source>
</evidence>
<dbReference type="AlphaFoldDB" id="A0A0S8GH55"/>
<keyword evidence="2 5" id="KW-0689">Ribosomal protein</keyword>
<dbReference type="Pfam" id="PF00281">
    <property type="entry name" value="Ribosomal_L5"/>
    <property type="match status" value="1"/>
</dbReference>
<evidence type="ECO:0000313" key="10">
    <source>
        <dbReference type="Proteomes" id="UP000051096"/>
    </source>
</evidence>
<name>A0A0S8GH55_UNCW3</name>
<dbReference type="InterPro" id="IPR031310">
    <property type="entry name" value="Ribosomal_uL5_N"/>
</dbReference>
<dbReference type="GO" id="GO:0000049">
    <property type="term" value="F:tRNA binding"/>
    <property type="evidence" value="ECO:0007669"/>
    <property type="project" value="UniProtKB-UniRule"/>
</dbReference>
<evidence type="ECO:0000259" key="8">
    <source>
        <dbReference type="Pfam" id="PF00673"/>
    </source>
</evidence>
<dbReference type="GO" id="GO:1990904">
    <property type="term" value="C:ribonucleoprotein complex"/>
    <property type="evidence" value="ECO:0007669"/>
    <property type="project" value="UniProtKB-KW"/>
</dbReference>
<dbReference type="HAMAP" id="MF_01333_B">
    <property type="entry name" value="Ribosomal_uL5_B"/>
    <property type="match status" value="1"/>
</dbReference>
<comment type="similarity">
    <text evidence="1 5 6">Belongs to the universal ribosomal protein uL5 family.</text>
</comment>
<dbReference type="InterPro" id="IPR020930">
    <property type="entry name" value="Ribosomal_uL5_bac-type"/>
</dbReference>
<dbReference type="PANTHER" id="PTHR11994">
    <property type="entry name" value="60S RIBOSOMAL PROTEIN L11-RELATED"/>
    <property type="match status" value="1"/>
</dbReference>
<evidence type="ECO:0000259" key="7">
    <source>
        <dbReference type="Pfam" id="PF00281"/>
    </source>
</evidence>
<reference evidence="9 10" key="1">
    <citation type="journal article" date="2015" name="Microbiome">
        <title>Genomic resolution of linkages in carbon, nitrogen, and sulfur cycling among widespread estuary sediment bacteria.</title>
        <authorList>
            <person name="Baker B.J."/>
            <person name="Lazar C.S."/>
            <person name="Teske A.P."/>
            <person name="Dick G.J."/>
        </authorList>
    </citation>
    <scope>NUCLEOTIDE SEQUENCE [LARGE SCALE GENOMIC DNA]</scope>
    <source>
        <strain evidence="9">SM23_60</strain>
    </source>
</reference>
<dbReference type="InterPro" id="IPR002132">
    <property type="entry name" value="Ribosomal_uL5"/>
</dbReference>
<sequence length="186" mass="21432">MKEKYTPRLKVYYDEQIRPALMKQLDYKNKHQVPALKKIVINVGLGEAVNDQKILDTVKTDLARITGQAPVPTRAKRPISNFKIRKGMVIGLKLTLRGARMYEFFDRFVNTAAPRIRDFRGFSRNSFDGRGCYNLGLTEQTIFPEIEYDKVKKVFGMDIAIVTSAKRDEDAIVLLEQLGMPFERKE</sequence>
<dbReference type="PIRSF" id="PIRSF002161">
    <property type="entry name" value="Ribosomal_L5"/>
    <property type="match status" value="1"/>
</dbReference>
<keyword evidence="5" id="KW-0694">RNA-binding</keyword>
<keyword evidence="5" id="KW-0699">rRNA-binding</keyword>
<dbReference type="Pfam" id="PF00673">
    <property type="entry name" value="Ribosomal_L5_C"/>
    <property type="match status" value="1"/>
</dbReference>
<dbReference type="FunFam" id="3.30.1440.10:FF:000001">
    <property type="entry name" value="50S ribosomal protein L5"/>
    <property type="match status" value="1"/>
</dbReference>
<dbReference type="NCBIfam" id="NF000585">
    <property type="entry name" value="PRK00010.1"/>
    <property type="match status" value="1"/>
</dbReference>
<feature type="domain" description="Large ribosomal subunit protein uL5 N-terminal" evidence="7">
    <location>
        <begin position="29"/>
        <end position="85"/>
    </location>
</feature>
<dbReference type="EMBL" id="LJUO01000053">
    <property type="protein sequence ID" value="KPK71794.1"/>
    <property type="molecule type" value="Genomic_DNA"/>
</dbReference>
<evidence type="ECO:0000256" key="4">
    <source>
        <dbReference type="ARBA" id="ARBA00035245"/>
    </source>
</evidence>